<accession>A0ABS5I896</accession>
<gene>
    <name evidence="11" type="ORF">KEC16_02820</name>
</gene>
<dbReference type="EMBL" id="JAGTUF010000001">
    <property type="protein sequence ID" value="MBR9970644.1"/>
    <property type="molecule type" value="Genomic_DNA"/>
</dbReference>
<keyword evidence="4" id="KW-0679">Respiratory chain</keyword>
<dbReference type="InterPro" id="IPR051459">
    <property type="entry name" value="Cytochrome_c-type_DH"/>
</dbReference>
<keyword evidence="3 8" id="KW-0349">Heme</keyword>
<evidence type="ECO:0000256" key="3">
    <source>
        <dbReference type="ARBA" id="ARBA00022617"/>
    </source>
</evidence>
<comment type="caution">
    <text evidence="11">The sequence shown here is derived from an EMBL/GenBank/DDBJ whole genome shotgun (WGS) entry which is preliminary data.</text>
</comment>
<sequence>MRWGSVVVIVGLAGAIIGVGAWWWQGQGRIDPDNPTQVARGKAVYDRHCGQCHGLRLQGEPNWRTRLPSGELPAPPHDASGHTWHHADEYLFAVTKHGLARFAPPDYKTNMPSFVGKLSDDDIRASLAYIKSLWPVEIRQRQEGLNRR</sequence>
<proteinExistence type="predicted"/>
<evidence type="ECO:0000256" key="1">
    <source>
        <dbReference type="ARBA" id="ARBA00001926"/>
    </source>
</evidence>
<evidence type="ECO:0000256" key="7">
    <source>
        <dbReference type="ARBA" id="ARBA00023004"/>
    </source>
</evidence>
<dbReference type="Pfam" id="PF00034">
    <property type="entry name" value="Cytochrom_C"/>
    <property type="match status" value="1"/>
</dbReference>
<keyword evidence="7 8" id="KW-0408">Iron</keyword>
<evidence type="ECO:0000313" key="12">
    <source>
        <dbReference type="Proteomes" id="UP000680714"/>
    </source>
</evidence>
<dbReference type="PRINTS" id="PR00605">
    <property type="entry name" value="CYTCHROMECIC"/>
</dbReference>
<dbReference type="PANTHER" id="PTHR35008:SF4">
    <property type="entry name" value="BLL4482 PROTEIN"/>
    <property type="match status" value="1"/>
</dbReference>
<dbReference type="RefSeq" id="WP_211546121.1">
    <property type="nucleotide sequence ID" value="NZ_JAGTUF010000001.1"/>
</dbReference>
<dbReference type="InterPro" id="IPR036909">
    <property type="entry name" value="Cyt_c-like_dom_sf"/>
</dbReference>
<keyword evidence="5 8" id="KW-0479">Metal-binding</keyword>
<keyword evidence="9" id="KW-1133">Transmembrane helix</keyword>
<keyword evidence="9" id="KW-0812">Transmembrane</keyword>
<keyword evidence="2" id="KW-0813">Transport</keyword>
<protein>
    <submittedName>
        <fullName evidence="11">C-type cytochrome</fullName>
    </submittedName>
</protein>
<dbReference type="PROSITE" id="PS51007">
    <property type="entry name" value="CYTC"/>
    <property type="match status" value="1"/>
</dbReference>
<evidence type="ECO:0000256" key="6">
    <source>
        <dbReference type="ARBA" id="ARBA00022982"/>
    </source>
</evidence>
<evidence type="ECO:0000256" key="9">
    <source>
        <dbReference type="SAM" id="Phobius"/>
    </source>
</evidence>
<dbReference type="InterPro" id="IPR008168">
    <property type="entry name" value="Cyt_C_IC"/>
</dbReference>
<comment type="cofactor">
    <cofactor evidence="1">
        <name>heme c</name>
        <dbReference type="ChEBI" id="CHEBI:61717"/>
    </cofactor>
</comment>
<keyword evidence="12" id="KW-1185">Reference proteome</keyword>
<name>A0ABS5I896_9PROT</name>
<dbReference type="InterPro" id="IPR009056">
    <property type="entry name" value="Cyt_c-like_dom"/>
</dbReference>
<dbReference type="PANTHER" id="PTHR35008">
    <property type="entry name" value="BLL4482 PROTEIN-RELATED"/>
    <property type="match status" value="1"/>
</dbReference>
<feature type="transmembrane region" description="Helical" evidence="9">
    <location>
        <begin position="6"/>
        <end position="24"/>
    </location>
</feature>
<reference evidence="11 12" key="1">
    <citation type="submission" date="2021-04" db="EMBL/GenBank/DDBJ databases">
        <title>Magnetospirillum sulfuroxidans sp. nov., a facultative chemolithoautotrophic sulfur-oxidizing alphaproteobacterium isolated from freshwater sediment and proposals for Paramagetospirillum gen. nov., and Magnetospirillaceae fam. nov.</title>
        <authorList>
            <person name="Koziaeva V."/>
            <person name="Geelhoed J.S."/>
            <person name="Sorokin D.Y."/>
            <person name="Grouzdev D.S."/>
        </authorList>
    </citation>
    <scope>NUCLEOTIDE SEQUENCE [LARGE SCALE GENOMIC DNA]</scope>
    <source>
        <strain evidence="11 12">J10</strain>
    </source>
</reference>
<evidence type="ECO:0000256" key="4">
    <source>
        <dbReference type="ARBA" id="ARBA00022660"/>
    </source>
</evidence>
<evidence type="ECO:0000259" key="10">
    <source>
        <dbReference type="PROSITE" id="PS51007"/>
    </source>
</evidence>
<dbReference type="SUPFAM" id="SSF46626">
    <property type="entry name" value="Cytochrome c"/>
    <property type="match status" value="1"/>
</dbReference>
<dbReference type="Proteomes" id="UP000680714">
    <property type="component" value="Unassembled WGS sequence"/>
</dbReference>
<evidence type="ECO:0000313" key="11">
    <source>
        <dbReference type="EMBL" id="MBR9970644.1"/>
    </source>
</evidence>
<organism evidence="11 12">
    <name type="scientific">Magnetospirillum sulfuroxidans</name>
    <dbReference type="NCBI Taxonomy" id="611300"/>
    <lineage>
        <taxon>Bacteria</taxon>
        <taxon>Pseudomonadati</taxon>
        <taxon>Pseudomonadota</taxon>
        <taxon>Alphaproteobacteria</taxon>
        <taxon>Rhodospirillales</taxon>
        <taxon>Rhodospirillaceae</taxon>
        <taxon>Magnetospirillum</taxon>
    </lineage>
</organism>
<feature type="domain" description="Cytochrome c" evidence="10">
    <location>
        <begin position="36"/>
        <end position="134"/>
    </location>
</feature>
<evidence type="ECO:0000256" key="8">
    <source>
        <dbReference type="PROSITE-ProRule" id="PRU00433"/>
    </source>
</evidence>
<dbReference type="Gene3D" id="1.10.760.10">
    <property type="entry name" value="Cytochrome c-like domain"/>
    <property type="match status" value="1"/>
</dbReference>
<keyword evidence="6" id="KW-0249">Electron transport</keyword>
<evidence type="ECO:0000256" key="2">
    <source>
        <dbReference type="ARBA" id="ARBA00022448"/>
    </source>
</evidence>
<keyword evidence="9" id="KW-0472">Membrane</keyword>
<evidence type="ECO:0000256" key="5">
    <source>
        <dbReference type="ARBA" id="ARBA00022723"/>
    </source>
</evidence>